<dbReference type="Gene3D" id="1.20.58.2150">
    <property type="match status" value="1"/>
</dbReference>
<dbReference type="Gene3D" id="3.20.20.520">
    <property type="entry name" value="Glycosyl hydrolase family 115"/>
    <property type="match status" value="1"/>
</dbReference>
<dbReference type="Pfam" id="PF15979">
    <property type="entry name" value="Glyco_hydro_115"/>
    <property type="match status" value="1"/>
</dbReference>
<dbReference type="RefSeq" id="WP_090604018.1">
    <property type="nucleotide sequence ID" value="NZ_FNZR01000002.1"/>
</dbReference>
<dbReference type="Proteomes" id="UP000198916">
    <property type="component" value="Unassembled WGS sequence"/>
</dbReference>
<dbReference type="STRING" id="332977.SAMN05421740_102662"/>
<evidence type="ECO:0000259" key="2">
    <source>
        <dbReference type="Pfam" id="PF17829"/>
    </source>
</evidence>
<keyword evidence="4" id="KW-1185">Reference proteome</keyword>
<accession>A0A1H7JSV4</accession>
<dbReference type="Gene3D" id="2.60.120.1620">
    <property type="match status" value="1"/>
</dbReference>
<dbReference type="PANTHER" id="PTHR37842">
    <property type="match status" value="1"/>
</dbReference>
<proteinExistence type="predicted"/>
<dbReference type="Gene3D" id="3.30.379.10">
    <property type="entry name" value="Chitobiase/beta-hexosaminidase domain 2-like"/>
    <property type="match status" value="1"/>
</dbReference>
<organism evidence="3 4">
    <name type="scientific">Parapedobacter koreensis</name>
    <dbReference type="NCBI Taxonomy" id="332977"/>
    <lineage>
        <taxon>Bacteria</taxon>
        <taxon>Pseudomonadati</taxon>
        <taxon>Bacteroidota</taxon>
        <taxon>Sphingobacteriia</taxon>
        <taxon>Sphingobacteriales</taxon>
        <taxon>Sphingobacteriaceae</taxon>
        <taxon>Parapedobacter</taxon>
    </lineage>
</organism>
<gene>
    <name evidence="3" type="ORF">SAMN05421740_102662</name>
</gene>
<name>A0A1H7JSV4_9SPHI</name>
<dbReference type="InterPro" id="IPR042301">
    <property type="entry name" value="GH115_sf"/>
</dbReference>
<dbReference type="InterPro" id="IPR029018">
    <property type="entry name" value="Hex-like_dom2"/>
</dbReference>
<evidence type="ECO:0000313" key="4">
    <source>
        <dbReference type="Proteomes" id="UP000198916"/>
    </source>
</evidence>
<dbReference type="PANTHER" id="PTHR37842:SF2">
    <property type="entry name" value="GYLCOSYL HYDROLASE 115 C-TERMINAL DOMAIN-CONTAINING PROTEIN"/>
    <property type="match status" value="1"/>
</dbReference>
<evidence type="ECO:0000313" key="3">
    <source>
        <dbReference type="EMBL" id="SEK77602.1"/>
    </source>
</evidence>
<protein>
    <submittedName>
        <fullName evidence="3">Glycosyl hydrolase family 115</fullName>
    </submittedName>
</protein>
<dbReference type="AlphaFoldDB" id="A0A1H7JSV4"/>
<sequence>MQKIAVFIGILGIVQIAYASGKEFPIVGSHQAANIMVDSSEHRSVLRAASDLQLDIERITAVRPTLNGKGTPATIIIGTIGKSRVIDELVRTGTIDMTDVTGKWESTLIEVVDNPTSDIAQALVIAGSDNRGTIFGIYDVSYQIGVSPWHYWADVPVKKSDELFFPAKRTVLQSPAVKYRGIFINDEAPALAGWAEKYHGGFTHTFYEKVFELILRLKGNFLWPAMWGRAFNDDDSLNPVLADQYGIVLGTSHHEPMVRAHDEWRRYGNGSWDYQTNKTALQAFWKAGIQRMGTHENLVTIGMRGDGDEPMTEGTAIGLLETIVADQRQIISEVTGKDATAVPQVWALYKEVQDYYDHGMRVPDDVTLLLCDDNWGNIRKLPKLSDPPRKGGYGIYYHFDYVGGPRNYKWLNTNPITRVWEQMNLAYQYGATQLWIVNVGDIKPMEFPTEFFLDMAWSPERWGAAQLHAYTVEWAQKQFGETHASDIAEFLAQYTKFNGRRKPELLDADTYSLHYYREWERVVADYNALADRAQAVHERLPAQYRDAYYQLVLFPILACANLYELYYTVAKNRLYASQRRAATNTMAEQAETLFAKDSLLTHQYNDVMAGGKWSHMMDQTHIGYTYWQQPEHQVMPEVKRLTMPTEARMGVHAEGFRFDGQQQPLLPELNPHTRDSAYIEIFNQGEGTFPFEAKSSADWVRLSDTGGTISDELRLWVYIDWDKVPAGKHTATIRIKGTGQETRVQIPIHYYPLPKAEQPNTFIENNGYVAIEAHHYSEAVDAKGIQWQVLPDYGRTESAVAAMPVTAPPLPWDEGSPHLVYRFYSHGEGDAQVTLHVSPTLNFNGEGHLRLAVSVDGQAPQLININEDGSEKAWGEGVANNIKHVVSRHSLADSGKHALKVWFVDPGVVLQRVVIDLGGEQPSYLGPPESLCSRNNASK</sequence>
<evidence type="ECO:0000256" key="1">
    <source>
        <dbReference type="ARBA" id="ARBA00022801"/>
    </source>
</evidence>
<dbReference type="OrthoDB" id="8727830at2"/>
<dbReference type="GO" id="GO:0016787">
    <property type="term" value="F:hydrolase activity"/>
    <property type="evidence" value="ECO:0007669"/>
    <property type="project" value="UniProtKB-KW"/>
</dbReference>
<dbReference type="InterPro" id="IPR031924">
    <property type="entry name" value="GH115"/>
</dbReference>
<dbReference type="InterPro" id="IPR041437">
    <property type="entry name" value="GH115_C"/>
</dbReference>
<dbReference type="GO" id="GO:0005975">
    <property type="term" value="P:carbohydrate metabolic process"/>
    <property type="evidence" value="ECO:0007669"/>
    <property type="project" value="UniProtKB-ARBA"/>
</dbReference>
<dbReference type="Pfam" id="PF17829">
    <property type="entry name" value="GH115_C"/>
    <property type="match status" value="1"/>
</dbReference>
<dbReference type="EMBL" id="FNZR01000002">
    <property type="protein sequence ID" value="SEK77602.1"/>
    <property type="molecule type" value="Genomic_DNA"/>
</dbReference>
<reference evidence="4" key="1">
    <citation type="submission" date="2016-10" db="EMBL/GenBank/DDBJ databases">
        <authorList>
            <person name="Varghese N."/>
            <person name="Submissions S."/>
        </authorList>
    </citation>
    <scope>NUCLEOTIDE SEQUENCE [LARGE SCALE GENOMIC DNA]</scope>
    <source>
        <strain evidence="4">Jip14</strain>
    </source>
</reference>
<keyword evidence="1 3" id="KW-0378">Hydrolase</keyword>
<dbReference type="SUPFAM" id="SSF55545">
    <property type="entry name" value="beta-N-acetylhexosaminidase-like domain"/>
    <property type="match status" value="1"/>
</dbReference>
<feature type="domain" description="Gylcosyl hydrolase 115 C-terminal" evidence="2">
    <location>
        <begin position="761"/>
        <end position="929"/>
    </location>
</feature>